<organism evidence="1 2">
    <name type="scientific">Tetragonisca angustula</name>
    <dbReference type="NCBI Taxonomy" id="166442"/>
    <lineage>
        <taxon>Eukaryota</taxon>
        <taxon>Metazoa</taxon>
        <taxon>Ecdysozoa</taxon>
        <taxon>Arthropoda</taxon>
        <taxon>Hexapoda</taxon>
        <taxon>Insecta</taxon>
        <taxon>Pterygota</taxon>
        <taxon>Neoptera</taxon>
        <taxon>Endopterygota</taxon>
        <taxon>Hymenoptera</taxon>
        <taxon>Apocrita</taxon>
        <taxon>Aculeata</taxon>
        <taxon>Apoidea</taxon>
        <taxon>Anthophila</taxon>
        <taxon>Apidae</taxon>
        <taxon>Tetragonisca</taxon>
    </lineage>
</organism>
<keyword evidence="2" id="KW-1185">Reference proteome</keyword>
<proteinExistence type="predicted"/>
<evidence type="ECO:0000313" key="1">
    <source>
        <dbReference type="EMBL" id="KAK9310537.1"/>
    </source>
</evidence>
<gene>
    <name evidence="1" type="ORF">QLX08_000118</name>
</gene>
<name>A0AAW1AJV8_9HYME</name>
<evidence type="ECO:0000313" key="2">
    <source>
        <dbReference type="Proteomes" id="UP001432146"/>
    </source>
</evidence>
<dbReference type="AlphaFoldDB" id="A0AAW1AJV8"/>
<comment type="caution">
    <text evidence="1">The sequence shown here is derived from an EMBL/GenBank/DDBJ whole genome shotgun (WGS) entry which is preliminary data.</text>
</comment>
<reference evidence="1 2" key="1">
    <citation type="submission" date="2024-05" db="EMBL/GenBank/DDBJ databases">
        <title>The nuclear and mitochondrial genome assemblies of Tetragonisca angustula (Apidae: Meliponini), a tiny yet remarkable pollinator in the Neotropics.</title>
        <authorList>
            <person name="Ferrari R."/>
            <person name="Ricardo P.C."/>
            <person name="Dias F.C."/>
            <person name="Araujo N.S."/>
            <person name="Soares D.O."/>
            <person name="Zhou Q.-S."/>
            <person name="Zhu C.-D."/>
            <person name="Coutinho L."/>
            <person name="Airas M.C."/>
            <person name="Batista T.M."/>
        </authorList>
    </citation>
    <scope>NUCLEOTIDE SEQUENCE [LARGE SCALE GENOMIC DNA]</scope>
    <source>
        <strain evidence="1">ASF017062</strain>
        <tissue evidence="1">Abdomen</tissue>
    </source>
</reference>
<sequence length="143" mass="16730">METNTICKLRTATSKCPYYKDALKQKYNEEKTLFTPIFLMVPFEEKISEISKISNKQSSRKCITNTFMSNTQTSKHTDHLQFPEMRCSILFTRCHCVHRDGLQDSCPLNQCQTQSKCLRKPWPNCLPAKYLQSRHPEQYPSSN</sequence>
<accession>A0AAW1AJV8</accession>
<dbReference type="EMBL" id="JAWNGG020000002">
    <property type="protein sequence ID" value="KAK9310537.1"/>
    <property type="molecule type" value="Genomic_DNA"/>
</dbReference>
<protein>
    <submittedName>
        <fullName evidence="1">Uncharacterized protein</fullName>
    </submittedName>
</protein>
<dbReference type="Proteomes" id="UP001432146">
    <property type="component" value="Unassembled WGS sequence"/>
</dbReference>